<name>A0A6M4AWI3_9SPHN</name>
<dbReference type="InterPro" id="IPR036942">
    <property type="entry name" value="Beta-barrel_TonB_sf"/>
</dbReference>
<proteinExistence type="predicted"/>
<comment type="subcellular location">
    <subcellularLocation>
        <location evidence="1">Cell outer membrane</location>
        <topology evidence="1">Multi-pass membrane protein</topology>
    </subcellularLocation>
</comment>
<evidence type="ECO:0000313" key="13">
    <source>
        <dbReference type="Proteomes" id="UP000503018"/>
    </source>
</evidence>
<evidence type="ECO:0000256" key="4">
    <source>
        <dbReference type="ARBA" id="ARBA00022692"/>
    </source>
</evidence>
<keyword evidence="2" id="KW-0813">Transport</keyword>
<dbReference type="RefSeq" id="WP_169946159.1">
    <property type="nucleotide sequence ID" value="NZ_CP053015.1"/>
</dbReference>
<dbReference type="GO" id="GO:0044718">
    <property type="term" value="P:siderophore transmembrane transport"/>
    <property type="evidence" value="ECO:0007669"/>
    <property type="project" value="TreeGrafter"/>
</dbReference>
<evidence type="ECO:0000259" key="11">
    <source>
        <dbReference type="Pfam" id="PF00593"/>
    </source>
</evidence>
<dbReference type="PANTHER" id="PTHR30069:SF29">
    <property type="entry name" value="HEMOGLOBIN AND HEMOGLOBIN-HAPTOGLOBIN-BINDING PROTEIN 1-RELATED"/>
    <property type="match status" value="1"/>
</dbReference>
<feature type="chain" id="PRO_5026981238" evidence="10">
    <location>
        <begin position="31"/>
        <end position="690"/>
    </location>
</feature>
<dbReference type="PANTHER" id="PTHR30069">
    <property type="entry name" value="TONB-DEPENDENT OUTER MEMBRANE RECEPTOR"/>
    <property type="match status" value="1"/>
</dbReference>
<organism evidence="12 13">
    <name type="scientific">Sphingomonas lacunae</name>
    <dbReference type="NCBI Taxonomy" id="2698828"/>
    <lineage>
        <taxon>Bacteria</taxon>
        <taxon>Pseudomonadati</taxon>
        <taxon>Pseudomonadota</taxon>
        <taxon>Alphaproteobacteria</taxon>
        <taxon>Sphingomonadales</taxon>
        <taxon>Sphingomonadaceae</taxon>
        <taxon>Sphingomonas</taxon>
    </lineage>
</organism>
<dbReference type="GO" id="GO:0015344">
    <property type="term" value="F:siderophore uptake transmembrane transporter activity"/>
    <property type="evidence" value="ECO:0007669"/>
    <property type="project" value="TreeGrafter"/>
</dbReference>
<evidence type="ECO:0000313" key="12">
    <source>
        <dbReference type="EMBL" id="QJQ32672.1"/>
    </source>
</evidence>
<evidence type="ECO:0000256" key="9">
    <source>
        <dbReference type="ARBA" id="ARBA00023237"/>
    </source>
</evidence>
<dbReference type="AlphaFoldDB" id="A0A6M4AWI3"/>
<keyword evidence="6" id="KW-0798">TonB box</keyword>
<keyword evidence="13" id="KW-1185">Reference proteome</keyword>
<evidence type="ECO:0000256" key="3">
    <source>
        <dbReference type="ARBA" id="ARBA00022452"/>
    </source>
</evidence>
<dbReference type="Pfam" id="PF00593">
    <property type="entry name" value="TonB_dep_Rec_b-barrel"/>
    <property type="match status" value="1"/>
</dbReference>
<dbReference type="Gene3D" id="2.40.170.20">
    <property type="entry name" value="TonB-dependent receptor, beta-barrel domain"/>
    <property type="match status" value="1"/>
</dbReference>
<dbReference type="SUPFAM" id="SSF56935">
    <property type="entry name" value="Porins"/>
    <property type="match status" value="1"/>
</dbReference>
<keyword evidence="9" id="KW-0998">Cell outer membrane</keyword>
<feature type="signal peptide" evidence="10">
    <location>
        <begin position="1"/>
        <end position="30"/>
    </location>
</feature>
<evidence type="ECO:0000256" key="6">
    <source>
        <dbReference type="ARBA" id="ARBA00023077"/>
    </source>
</evidence>
<evidence type="ECO:0000256" key="5">
    <source>
        <dbReference type="ARBA" id="ARBA00022729"/>
    </source>
</evidence>
<keyword evidence="7" id="KW-0472">Membrane</keyword>
<reference evidence="12 13" key="1">
    <citation type="submission" date="2020-01" db="EMBL/GenBank/DDBJ databases">
        <title>Sphingomonas sp. strain CSW-10.</title>
        <authorList>
            <person name="Chen W.-M."/>
        </authorList>
    </citation>
    <scope>NUCLEOTIDE SEQUENCE [LARGE SCALE GENOMIC DNA]</scope>
    <source>
        <strain evidence="12 13">CSW-10</strain>
    </source>
</reference>
<dbReference type="EMBL" id="CP053015">
    <property type="protein sequence ID" value="QJQ32672.1"/>
    <property type="molecule type" value="Genomic_DNA"/>
</dbReference>
<dbReference type="KEGG" id="slan:GV829_09605"/>
<keyword evidence="4" id="KW-0812">Transmembrane</keyword>
<accession>A0A6M4AWI3</accession>
<gene>
    <name evidence="12" type="ORF">GV829_09605</name>
</gene>
<evidence type="ECO:0000256" key="8">
    <source>
        <dbReference type="ARBA" id="ARBA00023170"/>
    </source>
</evidence>
<keyword evidence="8 12" id="KW-0675">Receptor</keyword>
<evidence type="ECO:0000256" key="2">
    <source>
        <dbReference type="ARBA" id="ARBA00022448"/>
    </source>
</evidence>
<keyword evidence="3" id="KW-1134">Transmembrane beta strand</keyword>
<feature type="domain" description="TonB-dependent receptor-like beta-barrel" evidence="11">
    <location>
        <begin position="202"/>
        <end position="646"/>
    </location>
</feature>
<evidence type="ECO:0000256" key="7">
    <source>
        <dbReference type="ARBA" id="ARBA00023136"/>
    </source>
</evidence>
<dbReference type="GO" id="GO:0009279">
    <property type="term" value="C:cell outer membrane"/>
    <property type="evidence" value="ECO:0007669"/>
    <property type="project" value="UniProtKB-SubCell"/>
</dbReference>
<protein>
    <submittedName>
        <fullName evidence="12">TonB-dependent receptor</fullName>
    </submittedName>
</protein>
<evidence type="ECO:0000256" key="10">
    <source>
        <dbReference type="SAM" id="SignalP"/>
    </source>
</evidence>
<evidence type="ECO:0000256" key="1">
    <source>
        <dbReference type="ARBA" id="ARBA00004571"/>
    </source>
</evidence>
<sequence length="690" mass="75351">MAHTTRSGIALTCGSFVTLAALSIASPVDAQEVDANGRTVYAVGFFAGFAPSSALDIVERIPGFSLQDTDEDVRGFGQAAGNLVINGSRPSAKSDSLQTILGRIPASRVLRVEIGPGDLFGAEFSGKNQVVNLVLADGGGVAGTVTIRTSVDHDGRLTPEASGSALIRRGPSTFNVAIGYDNERQLEEGSDTITAFPSGRLIEYRRKVNDIEEREAYLTGSWELAGDETSGAHANFRLARGWFDLDQSNDVFPSVGAVRDDLLFQNRRRTLFELGGDVTRPLAGGGLKLIGLITRQRITNEDDVALRVRSALVGGFTQAIVYQREESVLRAVWSRRDVAGWSVEAGVEGALNQLDSDVTFEEIGQNGGRTRIDLPIDQAVVTEHRGEVFANAGRSLGDRMRLDVGLTYEASRLTVRGDVRSERSLSFLKPKASLDWRPATGWHLQLAATRTVAQLNFEDFISFAELTNERVNGGNADLLPQRAWELRGSVERTVWGDGKLRLEGGYQHISLLQDRVPTPEGFDAPGNLGSGTLLFVKAVADLPLAPVGINGGRLTVNGTLQDSSVIDPYTREARPFSGYGSWNLNVEFRQDLGKFAWGLAYYAQPAGTFFRRNEEDRFNGREPYLVAFAEWRPTRQTTLSLSLDNLADVPATRTRTFFAPDRSTLVPTAIEFRERNKHVTATLTLRHNFG</sequence>
<keyword evidence="5 10" id="KW-0732">Signal</keyword>
<dbReference type="Proteomes" id="UP000503018">
    <property type="component" value="Chromosome"/>
</dbReference>
<dbReference type="InterPro" id="IPR039426">
    <property type="entry name" value="TonB-dep_rcpt-like"/>
</dbReference>
<dbReference type="InterPro" id="IPR000531">
    <property type="entry name" value="Beta-barrel_TonB"/>
</dbReference>